<sequence>MVPFRSRSRHSREEHRSVDEANDSTSNPFEWKGERDQYIMTFPIHPLPSMQAPFEESMLDATGETGYVPFQNTNKSVEIRQQLLCKDLDAPELEWNFTYNCHWRNHPKGKYHPLLKTIAQIAFGVHLLHQHLEKSVADVADILLKHVNELDGFLQRANEDIEGSLKDMLFRRKCLKVPMEHVNEFDRLLDDRMYRAQLLDGNVTIERTINRMSELLNDYLIDMSTFRDANHELDVYLGHIGDAWVGQNDDVGRIYSAMCGNTTGWAQFLQSLVAKAEKLGVVLVQVSSYCNEIEKRCGAASRRSLIASRSSSRNSNNSRDAARAFRNFADNKPLPMVPNERPPFIPSPPAGSDSMSHPDDAALQGYPSNKPATRTAGNIRTVADSDSDDSLKQRYERNAPVESTTAASNKETQSSDMAVSQRNGSGKQPEYDSGSSSSGNDADGELDQQGNSEHSREGSSDNEKRPERTRHSDSDTSDTIVPKRIVLRGRKEDGSPPLTGKDSAYSSVSGGSFASPTVAQPRSASAQSSYARPQFGLFPSSAPSTPKPSISGRHGAMSPAFSSPRVLNHPHYPVQRSQTSLDNHSSSSRRLLKKSSLSSLKRLFSKKKYGSVDTIAE</sequence>
<dbReference type="AlphaFoldDB" id="A0A6A6DAW2"/>
<name>A0A6A6DAW2_9PEZI</name>
<feature type="compositionally biased region" description="Basic and acidic residues" evidence="1">
    <location>
        <begin position="453"/>
        <end position="474"/>
    </location>
</feature>
<protein>
    <submittedName>
        <fullName evidence="2">Uncharacterized protein</fullName>
    </submittedName>
</protein>
<dbReference type="EMBL" id="ML994728">
    <property type="protein sequence ID" value="KAF2175628.1"/>
    <property type="molecule type" value="Genomic_DNA"/>
</dbReference>
<feature type="compositionally biased region" description="Polar residues" evidence="1">
    <location>
        <begin position="504"/>
        <end position="531"/>
    </location>
</feature>
<feature type="compositionally biased region" description="Polar residues" evidence="1">
    <location>
        <begin position="366"/>
        <end position="378"/>
    </location>
</feature>
<feature type="compositionally biased region" description="Basic residues" evidence="1">
    <location>
        <begin position="1"/>
        <end position="10"/>
    </location>
</feature>
<gene>
    <name evidence="2" type="ORF">K469DRAFT_683581</name>
</gene>
<feature type="region of interest" description="Disordered" evidence="1">
    <location>
        <begin position="328"/>
        <end position="593"/>
    </location>
</feature>
<evidence type="ECO:0000313" key="2">
    <source>
        <dbReference type="EMBL" id="KAF2175628.1"/>
    </source>
</evidence>
<keyword evidence="3" id="KW-1185">Reference proteome</keyword>
<proteinExistence type="predicted"/>
<evidence type="ECO:0000313" key="3">
    <source>
        <dbReference type="Proteomes" id="UP000800200"/>
    </source>
</evidence>
<dbReference type="Proteomes" id="UP000800200">
    <property type="component" value="Unassembled WGS sequence"/>
</dbReference>
<evidence type="ECO:0000256" key="1">
    <source>
        <dbReference type="SAM" id="MobiDB-lite"/>
    </source>
</evidence>
<feature type="compositionally biased region" description="Basic and acidic residues" evidence="1">
    <location>
        <begin position="389"/>
        <end position="399"/>
    </location>
</feature>
<accession>A0A6A6DAW2</accession>
<feature type="compositionally biased region" description="Polar residues" evidence="1">
    <location>
        <begin position="575"/>
        <end position="584"/>
    </location>
</feature>
<feature type="compositionally biased region" description="Pro residues" evidence="1">
    <location>
        <begin position="340"/>
        <end position="349"/>
    </location>
</feature>
<feature type="region of interest" description="Disordered" evidence="1">
    <location>
        <begin position="1"/>
        <end position="30"/>
    </location>
</feature>
<dbReference type="OrthoDB" id="5389734at2759"/>
<organism evidence="2 3">
    <name type="scientific">Zopfia rhizophila CBS 207.26</name>
    <dbReference type="NCBI Taxonomy" id="1314779"/>
    <lineage>
        <taxon>Eukaryota</taxon>
        <taxon>Fungi</taxon>
        <taxon>Dikarya</taxon>
        <taxon>Ascomycota</taxon>
        <taxon>Pezizomycotina</taxon>
        <taxon>Dothideomycetes</taxon>
        <taxon>Dothideomycetes incertae sedis</taxon>
        <taxon>Zopfiaceae</taxon>
        <taxon>Zopfia</taxon>
    </lineage>
</organism>
<feature type="compositionally biased region" description="Polar residues" evidence="1">
    <location>
        <begin position="401"/>
        <end position="426"/>
    </location>
</feature>
<reference evidence="2" key="1">
    <citation type="journal article" date="2020" name="Stud. Mycol.">
        <title>101 Dothideomycetes genomes: a test case for predicting lifestyles and emergence of pathogens.</title>
        <authorList>
            <person name="Haridas S."/>
            <person name="Albert R."/>
            <person name="Binder M."/>
            <person name="Bloem J."/>
            <person name="Labutti K."/>
            <person name="Salamov A."/>
            <person name="Andreopoulos B."/>
            <person name="Baker S."/>
            <person name="Barry K."/>
            <person name="Bills G."/>
            <person name="Bluhm B."/>
            <person name="Cannon C."/>
            <person name="Castanera R."/>
            <person name="Culley D."/>
            <person name="Daum C."/>
            <person name="Ezra D."/>
            <person name="Gonzalez J."/>
            <person name="Henrissat B."/>
            <person name="Kuo A."/>
            <person name="Liang C."/>
            <person name="Lipzen A."/>
            <person name="Lutzoni F."/>
            <person name="Magnuson J."/>
            <person name="Mondo S."/>
            <person name="Nolan M."/>
            <person name="Ohm R."/>
            <person name="Pangilinan J."/>
            <person name="Park H.-J."/>
            <person name="Ramirez L."/>
            <person name="Alfaro M."/>
            <person name="Sun H."/>
            <person name="Tritt A."/>
            <person name="Yoshinaga Y."/>
            <person name="Zwiers L.-H."/>
            <person name="Turgeon B."/>
            <person name="Goodwin S."/>
            <person name="Spatafora J."/>
            <person name="Crous P."/>
            <person name="Grigoriev I."/>
        </authorList>
    </citation>
    <scope>NUCLEOTIDE SEQUENCE</scope>
    <source>
        <strain evidence="2">CBS 207.26</strain>
    </source>
</reference>